<dbReference type="RefSeq" id="WP_141814551.1">
    <property type="nucleotide sequence ID" value="NZ_VFPL01000001.1"/>
</dbReference>
<dbReference type="SMART" id="SM00421">
    <property type="entry name" value="HTH_LUXR"/>
    <property type="match status" value="1"/>
</dbReference>
<dbReference type="PRINTS" id="PR00038">
    <property type="entry name" value="HTHLUXR"/>
</dbReference>
<dbReference type="Gene3D" id="1.10.10.10">
    <property type="entry name" value="Winged helix-like DNA-binding domain superfamily/Winged helix DNA-binding domain"/>
    <property type="match status" value="1"/>
</dbReference>
<protein>
    <recommendedName>
        <fullName evidence="1">HTH luxR-type domain-containing protein</fullName>
    </recommendedName>
</protein>
<sequence length="195" mass="22366">MKLIHINHSIPAALVTKAVEFFIDDEEVKCLCMGMVYSFNEFPSWILSIVKKDMRRNKDAVNALVQWGIIDEMEQIRYYIALRYGAFDNAADIDENGFIQAPEYVISGKELLTPLKELLSDRIRLPYGRLTRREMQVLKEIGLGLLDKEICSKLSISQQTLRNHKDKISRKAGIERKTSIGILAYKLNMVDLKSA</sequence>
<evidence type="ECO:0000313" key="3">
    <source>
        <dbReference type="Proteomes" id="UP000322918"/>
    </source>
</evidence>
<dbReference type="InterPro" id="IPR036388">
    <property type="entry name" value="WH-like_DNA-bd_sf"/>
</dbReference>
<keyword evidence="3" id="KW-1185">Reference proteome</keyword>
<dbReference type="EMBL" id="VWNE01000010">
    <property type="protein sequence ID" value="KAA8483732.1"/>
    <property type="molecule type" value="Genomic_DNA"/>
</dbReference>
<dbReference type="InterPro" id="IPR018247">
    <property type="entry name" value="EF_Hand_1_Ca_BS"/>
</dbReference>
<dbReference type="SUPFAM" id="SSF46894">
    <property type="entry name" value="C-terminal effector domain of the bipartite response regulators"/>
    <property type="match status" value="1"/>
</dbReference>
<gene>
    <name evidence="2" type="ORF">F1649_07535</name>
</gene>
<dbReference type="Proteomes" id="UP000322918">
    <property type="component" value="Unassembled WGS sequence"/>
</dbReference>
<name>A0A5M9H9W6_9SPHI</name>
<dbReference type="GO" id="GO:0003677">
    <property type="term" value="F:DNA binding"/>
    <property type="evidence" value="ECO:0007669"/>
    <property type="project" value="InterPro"/>
</dbReference>
<feature type="domain" description="HTH luxR-type" evidence="1">
    <location>
        <begin position="123"/>
        <end position="188"/>
    </location>
</feature>
<dbReference type="InterPro" id="IPR000792">
    <property type="entry name" value="Tscrpt_reg_LuxR_C"/>
</dbReference>
<comment type="caution">
    <text evidence="2">The sequence shown here is derived from an EMBL/GenBank/DDBJ whole genome shotgun (WGS) entry which is preliminary data.</text>
</comment>
<dbReference type="GO" id="GO:0006355">
    <property type="term" value="P:regulation of DNA-templated transcription"/>
    <property type="evidence" value="ECO:0007669"/>
    <property type="project" value="InterPro"/>
</dbReference>
<reference evidence="2 3" key="1">
    <citation type="submission" date="2019-09" db="EMBL/GenBank/DDBJ databases">
        <title>Pararcticibacter amylolyticus gen. nov., sp. nov., isolated from a rottenly hemp rope, and reclassification of Pedobacter tournemirensis as Pararcticibacter tournemirensis comb. nov.</title>
        <authorList>
            <person name="Cai Y."/>
        </authorList>
    </citation>
    <scope>NUCLEOTIDE SEQUENCE [LARGE SCALE GENOMIC DNA]</scope>
    <source>
        <strain evidence="2 3">TF5-37.2-LB10</strain>
    </source>
</reference>
<dbReference type="InterPro" id="IPR016032">
    <property type="entry name" value="Sig_transdc_resp-reg_C-effctor"/>
</dbReference>
<accession>A0A5M9H9W6</accession>
<dbReference type="AlphaFoldDB" id="A0A5M9H9W6"/>
<proteinExistence type="predicted"/>
<dbReference type="OrthoDB" id="840236at2"/>
<organism evidence="2 3">
    <name type="scientific">Arcticibacter tournemirensis</name>
    <dbReference type="NCBI Taxonomy" id="699437"/>
    <lineage>
        <taxon>Bacteria</taxon>
        <taxon>Pseudomonadati</taxon>
        <taxon>Bacteroidota</taxon>
        <taxon>Sphingobacteriia</taxon>
        <taxon>Sphingobacteriales</taxon>
        <taxon>Sphingobacteriaceae</taxon>
        <taxon>Arcticibacter</taxon>
    </lineage>
</organism>
<dbReference type="Pfam" id="PF00196">
    <property type="entry name" value="GerE"/>
    <property type="match status" value="1"/>
</dbReference>
<evidence type="ECO:0000313" key="2">
    <source>
        <dbReference type="EMBL" id="KAA8483732.1"/>
    </source>
</evidence>
<evidence type="ECO:0000259" key="1">
    <source>
        <dbReference type="PROSITE" id="PS50043"/>
    </source>
</evidence>
<dbReference type="PROSITE" id="PS00018">
    <property type="entry name" value="EF_HAND_1"/>
    <property type="match status" value="1"/>
</dbReference>
<dbReference type="PROSITE" id="PS50043">
    <property type="entry name" value="HTH_LUXR_2"/>
    <property type="match status" value="1"/>
</dbReference>
<dbReference type="CDD" id="cd06170">
    <property type="entry name" value="LuxR_C_like"/>
    <property type="match status" value="1"/>
</dbReference>